<keyword evidence="3" id="KW-1003">Cell membrane</keyword>
<evidence type="ECO:0000256" key="4">
    <source>
        <dbReference type="ARBA" id="ARBA00022692"/>
    </source>
</evidence>
<evidence type="ECO:0000256" key="1">
    <source>
        <dbReference type="ARBA" id="ARBA00004429"/>
    </source>
</evidence>
<dbReference type="PROSITE" id="PS50850">
    <property type="entry name" value="MFS"/>
    <property type="match status" value="1"/>
</dbReference>
<comment type="similarity">
    <text evidence="7">Belongs to the major facilitator superfamily. Drug:H(+) antiporter-3 (DHA3) (TC 2.A.1.21) family.</text>
</comment>
<dbReference type="InterPro" id="IPR011701">
    <property type="entry name" value="MFS"/>
</dbReference>
<dbReference type="CDD" id="cd06173">
    <property type="entry name" value="MFS_MefA_like"/>
    <property type="match status" value="1"/>
</dbReference>
<dbReference type="RefSeq" id="WP_072737889.1">
    <property type="nucleotide sequence ID" value="NZ_CP048813.1"/>
</dbReference>
<dbReference type="Proteomes" id="UP000183263">
    <property type="component" value="Unassembled WGS sequence"/>
</dbReference>
<dbReference type="Pfam" id="PF07690">
    <property type="entry name" value="MFS_1"/>
    <property type="match status" value="1"/>
</dbReference>
<dbReference type="NCBIfam" id="NF007792">
    <property type="entry name" value="PRK10489.1"/>
    <property type="match status" value="1"/>
</dbReference>
<dbReference type="InterPro" id="IPR036259">
    <property type="entry name" value="MFS_trans_sf"/>
</dbReference>
<dbReference type="OrthoDB" id="5494559at2"/>
<feature type="domain" description="Major facilitator superfamily (MFS) profile" evidence="9">
    <location>
        <begin position="18"/>
        <end position="408"/>
    </location>
</feature>
<keyword evidence="2" id="KW-0813">Transport</keyword>
<evidence type="ECO:0000256" key="5">
    <source>
        <dbReference type="ARBA" id="ARBA00022989"/>
    </source>
</evidence>
<evidence type="ECO:0000313" key="10">
    <source>
        <dbReference type="EMBL" id="SDH09884.1"/>
    </source>
</evidence>
<evidence type="ECO:0000256" key="6">
    <source>
        <dbReference type="ARBA" id="ARBA00023136"/>
    </source>
</evidence>
<sequence length="431" mass="43548">MAQGRILLDLRPLRESAPFRRVFIARTISIFGIGMLMVGVPIQMYSLTESSFLVGLVASVEGGAAIGGMLIGGSLADRYDRRTLILFARTVSGITFVGLAINAMLDSPSVVAIFVLAVVNGLIGSISVAALFAVIPALISKDQLVGAGALNVLSARAGSVVSPALGGVVIAAASVAWNYWIAAAGTAITVALLSGLPSMRPPEHDAESSGTDGSPEHGNSVLRFLARSPVVGGVIAAGMVAMIGGGVLVLVPGLVDERYGGDSRAAGLLYAAAAVGAVAATVTSGWLTRARRPGLVLLVALPAGFAVQALVGWAAGIAVAFAILAVAGAVSSVQEVLRYSIIQTHTPSRMLGRVNGLWSAQEVAGLSVGAFVAGVFGTVFSASDAIVYYSLSAVVLALVLFVVLGSLRRVAGGARISEFSSTGPAAEPADA</sequence>
<evidence type="ECO:0000259" key="9">
    <source>
        <dbReference type="PROSITE" id="PS50850"/>
    </source>
</evidence>
<dbReference type="PANTHER" id="PTHR23513:SF9">
    <property type="entry name" value="ENTEROBACTIN EXPORTER ENTS"/>
    <property type="match status" value="1"/>
</dbReference>
<evidence type="ECO:0000256" key="3">
    <source>
        <dbReference type="ARBA" id="ARBA00022475"/>
    </source>
</evidence>
<dbReference type="InterPro" id="IPR020846">
    <property type="entry name" value="MFS_dom"/>
</dbReference>
<keyword evidence="6" id="KW-0472">Membrane</keyword>
<dbReference type="GO" id="GO:0005886">
    <property type="term" value="C:plasma membrane"/>
    <property type="evidence" value="ECO:0007669"/>
    <property type="project" value="UniProtKB-SubCell"/>
</dbReference>
<dbReference type="GO" id="GO:0022857">
    <property type="term" value="F:transmembrane transporter activity"/>
    <property type="evidence" value="ECO:0007669"/>
    <property type="project" value="InterPro"/>
</dbReference>
<reference evidence="10 11" key="1">
    <citation type="submission" date="2016-10" db="EMBL/GenBank/DDBJ databases">
        <authorList>
            <person name="de Groot N.N."/>
        </authorList>
    </citation>
    <scope>NUCLEOTIDE SEQUENCE [LARGE SCALE GENOMIC DNA]</scope>
    <source>
        <strain evidence="10 11">DSM 44892</strain>
    </source>
</reference>
<evidence type="ECO:0000256" key="8">
    <source>
        <dbReference type="ARBA" id="ARBA00040914"/>
    </source>
</evidence>
<dbReference type="Gene3D" id="1.20.1250.20">
    <property type="entry name" value="MFS general substrate transporter like domains"/>
    <property type="match status" value="1"/>
</dbReference>
<proteinExistence type="inferred from homology"/>
<dbReference type="AlphaFoldDB" id="A0A1G7ZMI8"/>
<keyword evidence="5" id="KW-1133">Transmembrane helix</keyword>
<evidence type="ECO:0000256" key="7">
    <source>
        <dbReference type="ARBA" id="ARBA00038075"/>
    </source>
</evidence>
<name>A0A1G7ZMI8_9NOCA</name>
<evidence type="ECO:0000256" key="2">
    <source>
        <dbReference type="ARBA" id="ARBA00022448"/>
    </source>
</evidence>
<dbReference type="SUPFAM" id="SSF103473">
    <property type="entry name" value="MFS general substrate transporter"/>
    <property type="match status" value="1"/>
</dbReference>
<dbReference type="PANTHER" id="PTHR23513">
    <property type="entry name" value="INTEGRAL MEMBRANE EFFLUX PROTEIN-RELATED"/>
    <property type="match status" value="1"/>
</dbReference>
<gene>
    <name evidence="10" type="ORF">SAMN05444695_101158</name>
</gene>
<protein>
    <recommendedName>
        <fullName evidence="8">Multidrug efflux pump Tap</fullName>
    </recommendedName>
</protein>
<dbReference type="EMBL" id="FNDN01000001">
    <property type="protein sequence ID" value="SDH09884.1"/>
    <property type="molecule type" value="Genomic_DNA"/>
</dbReference>
<keyword evidence="4" id="KW-0812">Transmembrane</keyword>
<organism evidence="10 11">
    <name type="scientific">Rhodococcus triatomae</name>
    <dbReference type="NCBI Taxonomy" id="300028"/>
    <lineage>
        <taxon>Bacteria</taxon>
        <taxon>Bacillati</taxon>
        <taxon>Actinomycetota</taxon>
        <taxon>Actinomycetes</taxon>
        <taxon>Mycobacteriales</taxon>
        <taxon>Nocardiaceae</taxon>
        <taxon>Rhodococcus</taxon>
    </lineage>
</organism>
<accession>A0A1G7ZMI8</accession>
<evidence type="ECO:0000313" key="11">
    <source>
        <dbReference type="Proteomes" id="UP000183263"/>
    </source>
</evidence>
<comment type="subcellular location">
    <subcellularLocation>
        <location evidence="1">Cell inner membrane</location>
        <topology evidence="1">Multi-pass membrane protein</topology>
    </subcellularLocation>
</comment>
<keyword evidence="11" id="KW-1185">Reference proteome</keyword>